<protein>
    <recommendedName>
        <fullName evidence="3">Secreted protein</fullName>
    </recommendedName>
</protein>
<proteinExistence type="predicted"/>
<evidence type="ECO:0008006" key="3">
    <source>
        <dbReference type="Google" id="ProtNLM"/>
    </source>
</evidence>
<name>A0ABV7S6L6_9RHOB</name>
<sequence length="116" mass="12036">MNRRDLIALPAVAALAPAPTLGADAPAVSLLALWQQAKALNDRLEATERAEDPTAWDAGMTRLIQLQDRIAAAPACSPEAWAIKILSADDGGAIENASDLGRALVDQARALIGGAQ</sequence>
<comment type="caution">
    <text evidence="1">The sequence shown here is derived from an EMBL/GenBank/DDBJ whole genome shotgun (WGS) entry which is preliminary data.</text>
</comment>
<dbReference type="EMBL" id="JBHRXE010000058">
    <property type="protein sequence ID" value="MFC3571399.1"/>
    <property type="molecule type" value="Genomic_DNA"/>
</dbReference>
<gene>
    <name evidence="1" type="ORF">ACFOMP_18245</name>
</gene>
<evidence type="ECO:0000313" key="2">
    <source>
        <dbReference type="Proteomes" id="UP001595596"/>
    </source>
</evidence>
<dbReference type="Proteomes" id="UP001595596">
    <property type="component" value="Unassembled WGS sequence"/>
</dbReference>
<reference evidence="2" key="1">
    <citation type="journal article" date="2019" name="Int. J. Syst. Evol. Microbiol.">
        <title>The Global Catalogue of Microorganisms (GCM) 10K type strain sequencing project: providing services to taxonomists for standard genome sequencing and annotation.</title>
        <authorList>
            <consortium name="The Broad Institute Genomics Platform"/>
            <consortium name="The Broad Institute Genome Sequencing Center for Infectious Disease"/>
            <person name="Wu L."/>
            <person name="Ma J."/>
        </authorList>
    </citation>
    <scope>NUCLEOTIDE SEQUENCE [LARGE SCALE GENOMIC DNA]</scope>
    <source>
        <strain evidence="2">VKM B-3226</strain>
    </source>
</reference>
<evidence type="ECO:0000313" key="1">
    <source>
        <dbReference type="EMBL" id="MFC3571399.1"/>
    </source>
</evidence>
<organism evidence="1 2">
    <name type="scientific">Paracoccus simplex</name>
    <dbReference type="NCBI Taxonomy" id="2086346"/>
    <lineage>
        <taxon>Bacteria</taxon>
        <taxon>Pseudomonadati</taxon>
        <taxon>Pseudomonadota</taxon>
        <taxon>Alphaproteobacteria</taxon>
        <taxon>Rhodobacterales</taxon>
        <taxon>Paracoccaceae</taxon>
        <taxon>Paracoccus</taxon>
    </lineage>
</organism>
<keyword evidence="2" id="KW-1185">Reference proteome</keyword>
<dbReference type="RefSeq" id="WP_379033230.1">
    <property type="nucleotide sequence ID" value="NZ_JBHRXE010000058.1"/>
</dbReference>
<accession>A0ABV7S6L6</accession>